<comment type="caution">
    <text evidence="2">The sequence shown here is derived from an EMBL/GenBank/DDBJ whole genome shotgun (WGS) entry which is preliminary data.</text>
</comment>
<accession>A0ABU9RGG0</accession>
<evidence type="ECO:0000259" key="1">
    <source>
        <dbReference type="PROSITE" id="PS50989"/>
    </source>
</evidence>
<dbReference type="InterPro" id="IPR051047">
    <property type="entry name" value="AccD/PCCB"/>
</dbReference>
<keyword evidence="2" id="KW-0808">Transferase</keyword>
<dbReference type="GO" id="GO:0016740">
    <property type="term" value="F:transferase activity"/>
    <property type="evidence" value="ECO:0007669"/>
    <property type="project" value="UniProtKB-KW"/>
</dbReference>
<dbReference type="InterPro" id="IPR029045">
    <property type="entry name" value="ClpP/crotonase-like_dom_sf"/>
</dbReference>
<keyword evidence="3" id="KW-1185">Reference proteome</keyword>
<dbReference type="PANTHER" id="PTHR43842">
    <property type="entry name" value="PROPIONYL-COA CARBOXYLASE BETA CHAIN"/>
    <property type="match status" value="1"/>
</dbReference>
<dbReference type="PROSITE" id="PS50989">
    <property type="entry name" value="COA_CT_CTER"/>
    <property type="match status" value="1"/>
</dbReference>
<dbReference type="Proteomes" id="UP001481677">
    <property type="component" value="Unassembled WGS sequence"/>
</dbReference>
<dbReference type="SUPFAM" id="SSF52096">
    <property type="entry name" value="ClpP/crotonase"/>
    <property type="match status" value="2"/>
</dbReference>
<dbReference type="InterPro" id="IPR034733">
    <property type="entry name" value="AcCoA_carboxyl_beta"/>
</dbReference>
<dbReference type="Pfam" id="PF01039">
    <property type="entry name" value="Carboxyl_trans"/>
    <property type="match status" value="1"/>
</dbReference>
<gene>
    <name evidence="2" type="ORF">V4C56_39175</name>
</gene>
<dbReference type="EMBL" id="JAZHGA010000050">
    <property type="protein sequence ID" value="MEM5345634.1"/>
    <property type="molecule type" value="Genomic_DNA"/>
</dbReference>
<protein>
    <submittedName>
        <fullName evidence="2">Carboxyl transferase domain-containing protein</fullName>
    </submittedName>
</protein>
<reference evidence="2 3" key="1">
    <citation type="submission" date="2024-01" db="EMBL/GenBank/DDBJ databases">
        <title>The diversity of rhizobia nodulating Mimosa spp. in eleven states of Brazil covering several biomes is determined by host plant, location, and edaphic factors.</title>
        <authorList>
            <person name="Rouws L."/>
            <person name="Barauna A."/>
            <person name="Beukes C."/>
            <person name="De Faria S.M."/>
            <person name="Gross E."/>
            <person name="Dos Reis Junior F.B."/>
            <person name="Simon M."/>
            <person name="Maluk M."/>
            <person name="Odee D.W."/>
            <person name="Kenicer G."/>
            <person name="Young J.P.W."/>
            <person name="Reis V.M."/>
            <person name="Zilli J."/>
            <person name="James E.K."/>
        </authorList>
    </citation>
    <scope>NUCLEOTIDE SEQUENCE [LARGE SCALE GENOMIC DNA]</scope>
    <source>
        <strain evidence="2 3">JPY530</strain>
    </source>
</reference>
<feature type="domain" description="CoA carboxyltransferase C-terminal" evidence="1">
    <location>
        <begin position="220"/>
        <end position="451"/>
    </location>
</feature>
<dbReference type="InterPro" id="IPR011763">
    <property type="entry name" value="COA_CT_C"/>
</dbReference>
<organism evidence="2 3">
    <name type="scientific">Paraburkholderia azotifigens</name>
    <dbReference type="NCBI Taxonomy" id="2057004"/>
    <lineage>
        <taxon>Bacteria</taxon>
        <taxon>Pseudomonadati</taxon>
        <taxon>Pseudomonadota</taxon>
        <taxon>Betaproteobacteria</taxon>
        <taxon>Burkholderiales</taxon>
        <taxon>Burkholderiaceae</taxon>
        <taxon>Paraburkholderia</taxon>
    </lineage>
</organism>
<dbReference type="RefSeq" id="WP_342959644.1">
    <property type="nucleotide sequence ID" value="NZ_JAZHFZ010000053.1"/>
</dbReference>
<sequence>MQISLQRISMLFDADSFVDHHPAEASHFLCGEGFINSVKSFLVMNRGQDCTFKGTGQWRTARQIISTVTQARDQRAPLIYIQDHPGEAGSFDTTKVLSPDMSKLLLSPTGMGRVSASLAEFAETSLLISAILGPTSGPLALPIMLADLVLMTEKGALCMGRPDMVKAMLAEESDLYSLGGKDVHCKGSGAVQLAFKDEGGLFECVRDLLRGIDKNTAPATLEYEEPDAVDFGKLIPANHRTPYDMHHLLRSFVDKGSFTELNAEYAREALTGYARVKGHFVAIVANNPRYNGGAIQRKSAAKIVKMINIAAKTRTPIIFLADIPGFMIGREAENSGIFSAAAELFRAHVRCDVPKLLLVARKAYTGGVYAMCGPGFDPVAVLAYPQAHIGVFSPDTMNKVMSGTDDVTRDTMRKLADEIEDPELLKAGGLITDVITIEDTRQQVVRYLFPT</sequence>
<dbReference type="PANTHER" id="PTHR43842:SF2">
    <property type="entry name" value="PROPIONYL-COA CARBOXYLASE BETA CHAIN, MITOCHONDRIAL"/>
    <property type="match status" value="1"/>
</dbReference>
<evidence type="ECO:0000313" key="3">
    <source>
        <dbReference type="Proteomes" id="UP001481677"/>
    </source>
</evidence>
<name>A0ABU9RGG0_9BURK</name>
<proteinExistence type="predicted"/>
<dbReference type="Gene3D" id="3.90.226.10">
    <property type="entry name" value="2-enoyl-CoA Hydratase, Chain A, domain 1"/>
    <property type="match status" value="2"/>
</dbReference>
<evidence type="ECO:0000313" key="2">
    <source>
        <dbReference type="EMBL" id="MEM5345634.1"/>
    </source>
</evidence>